<proteinExistence type="predicted"/>
<evidence type="ECO:0000313" key="2">
    <source>
        <dbReference type="Proteomes" id="UP000053051"/>
    </source>
</evidence>
<reference evidence="1 2" key="1">
    <citation type="submission" date="2012-05" db="EMBL/GenBank/DDBJ databases">
        <authorList>
            <person name="Hilton J."/>
        </authorList>
    </citation>
    <scope>NUCLEOTIDE SEQUENCE [LARGE SCALE GENOMIC DNA]</scope>
    <source>
        <strain evidence="1 2">HH01</strain>
    </source>
</reference>
<sequence>MLAMKTYYFTLGNDPPINLPIISSPVYIKLNGKNINGVNGICHLDSYSKSYLGVLI</sequence>
<dbReference type="STRING" id="1165094.RINTHH_14520"/>
<gene>
    <name evidence="1" type="ORF">RINTHH_14520</name>
</gene>
<dbReference type="Pfam" id="PF08854">
    <property type="entry name" value="DUF1824"/>
    <property type="match status" value="1"/>
</dbReference>
<keyword evidence="2" id="KW-1185">Reference proteome</keyword>
<accession>M1WZI1</accession>
<dbReference type="Gene3D" id="3.30.360.10">
    <property type="entry name" value="Dihydrodipicolinate Reductase, domain 2"/>
    <property type="match status" value="1"/>
</dbReference>
<dbReference type="InterPro" id="IPR014953">
    <property type="entry name" value="DUF1824"/>
</dbReference>
<protein>
    <submittedName>
        <fullName evidence="1">Uncharacterized protein</fullName>
    </submittedName>
</protein>
<dbReference type="SUPFAM" id="SSF160532">
    <property type="entry name" value="Ava3019-like"/>
    <property type="match status" value="1"/>
</dbReference>
<dbReference type="Proteomes" id="UP000053051">
    <property type="component" value="Unassembled WGS sequence"/>
</dbReference>
<dbReference type="AlphaFoldDB" id="M1WZI1"/>
<dbReference type="EMBL" id="CAIY01000049">
    <property type="protein sequence ID" value="CCH67607.1"/>
    <property type="molecule type" value="Genomic_DNA"/>
</dbReference>
<name>M1WZI1_9NOST</name>
<evidence type="ECO:0000313" key="1">
    <source>
        <dbReference type="EMBL" id="CCH67607.1"/>
    </source>
</evidence>
<comment type="caution">
    <text evidence="1">The sequence shown here is derived from an EMBL/GenBank/DDBJ whole genome shotgun (WGS) entry which is preliminary data.</text>
</comment>
<reference evidence="2" key="2">
    <citation type="submission" date="2016-01" db="EMBL/GenBank/DDBJ databases">
        <title>Diatom-associated endosymboitic cyanobacterium lacks core nitrogen metabolism enzymes.</title>
        <authorList>
            <person name="Hilton J.A."/>
            <person name="Foster R.A."/>
            <person name="Tripp H.J."/>
            <person name="Carter B.J."/>
            <person name="Zehr J.P."/>
            <person name="Villareal T.A."/>
        </authorList>
    </citation>
    <scope>NUCLEOTIDE SEQUENCE [LARGE SCALE GENOMIC DNA]</scope>
    <source>
        <strain evidence="2">HH01</strain>
    </source>
</reference>
<organism evidence="1 2">
    <name type="scientific">Richelia intracellularis HH01</name>
    <dbReference type="NCBI Taxonomy" id="1165094"/>
    <lineage>
        <taxon>Bacteria</taxon>
        <taxon>Bacillati</taxon>
        <taxon>Cyanobacteriota</taxon>
        <taxon>Cyanophyceae</taxon>
        <taxon>Nostocales</taxon>
        <taxon>Nostocaceae</taxon>
        <taxon>Richelia</taxon>
    </lineage>
</organism>